<evidence type="ECO:0000256" key="5">
    <source>
        <dbReference type="ARBA" id="ARBA00022786"/>
    </source>
</evidence>
<dbReference type="PANTHER" id="PTHR44218">
    <property type="entry name" value="PROTEIN SPA1-RELATED 2"/>
    <property type="match status" value="1"/>
</dbReference>
<reference evidence="11" key="1">
    <citation type="submission" date="2020-06" db="EMBL/GenBank/DDBJ databases">
        <authorList>
            <person name="Li T."/>
            <person name="Hu X."/>
            <person name="Zhang T."/>
            <person name="Song X."/>
            <person name="Zhang H."/>
            <person name="Dai N."/>
            <person name="Sheng W."/>
            <person name="Hou X."/>
            <person name="Wei L."/>
        </authorList>
    </citation>
    <scope>NUCLEOTIDE SEQUENCE</scope>
    <source>
        <strain evidence="11">G02</strain>
        <tissue evidence="11">Leaf</tissue>
    </source>
</reference>
<evidence type="ECO:0000256" key="9">
    <source>
        <dbReference type="PROSITE-ProRule" id="PRU00221"/>
    </source>
</evidence>
<keyword evidence="5" id="KW-0833">Ubl conjugation pathway</keyword>
<dbReference type="GO" id="GO:0042802">
    <property type="term" value="F:identical protein binding"/>
    <property type="evidence" value="ECO:0007669"/>
    <property type="project" value="UniProtKB-ARBA"/>
</dbReference>
<accession>A0AAW2R0D0</accession>
<dbReference type="GO" id="GO:0009640">
    <property type="term" value="P:photomorphogenesis"/>
    <property type="evidence" value="ECO:0007669"/>
    <property type="project" value="InterPro"/>
</dbReference>
<dbReference type="PROSITE" id="PS50294">
    <property type="entry name" value="WD_REPEATS_REGION"/>
    <property type="match status" value="1"/>
</dbReference>
<dbReference type="Pfam" id="PF00400">
    <property type="entry name" value="WD40"/>
    <property type="match status" value="2"/>
</dbReference>
<dbReference type="InterPro" id="IPR019775">
    <property type="entry name" value="WD40_repeat_CS"/>
</dbReference>
<feature type="repeat" description="WD" evidence="9">
    <location>
        <begin position="893"/>
        <end position="926"/>
    </location>
</feature>
<evidence type="ECO:0000313" key="11">
    <source>
        <dbReference type="EMBL" id="KAL0373775.1"/>
    </source>
</evidence>
<dbReference type="Gene3D" id="2.130.10.10">
    <property type="entry name" value="YVTN repeat-like/Quinoprotein amine dehydrogenase"/>
    <property type="match status" value="1"/>
</dbReference>
<dbReference type="PROSITE" id="PS00678">
    <property type="entry name" value="WD_REPEATS_1"/>
    <property type="match status" value="2"/>
</dbReference>
<proteinExistence type="predicted"/>
<dbReference type="SUPFAM" id="SSF50978">
    <property type="entry name" value="WD40 repeat-like"/>
    <property type="match status" value="1"/>
</dbReference>
<dbReference type="AlphaFoldDB" id="A0AAW2R0D0"/>
<feature type="compositionally biased region" description="Basic and acidic residues" evidence="10">
    <location>
        <begin position="1"/>
        <end position="10"/>
    </location>
</feature>
<comment type="caution">
    <text evidence="11">The sequence shown here is derived from an EMBL/GenBank/DDBJ whole genome shotgun (WGS) entry which is preliminary data.</text>
</comment>
<dbReference type="SMART" id="SM00320">
    <property type="entry name" value="WD40"/>
    <property type="match status" value="7"/>
</dbReference>
<gene>
    <name evidence="11" type="ORF">Sradi_3293200</name>
</gene>
<keyword evidence="3" id="KW-0808">Transferase</keyword>
<reference evidence="11" key="2">
    <citation type="journal article" date="2024" name="Plant">
        <title>Genomic evolution and insights into agronomic trait innovations of Sesamum species.</title>
        <authorList>
            <person name="Miao H."/>
            <person name="Wang L."/>
            <person name="Qu L."/>
            <person name="Liu H."/>
            <person name="Sun Y."/>
            <person name="Le M."/>
            <person name="Wang Q."/>
            <person name="Wei S."/>
            <person name="Zheng Y."/>
            <person name="Lin W."/>
            <person name="Duan Y."/>
            <person name="Cao H."/>
            <person name="Xiong S."/>
            <person name="Wang X."/>
            <person name="Wei L."/>
            <person name="Li C."/>
            <person name="Ma Q."/>
            <person name="Ju M."/>
            <person name="Zhao R."/>
            <person name="Li G."/>
            <person name="Mu C."/>
            <person name="Tian Q."/>
            <person name="Mei H."/>
            <person name="Zhang T."/>
            <person name="Gao T."/>
            <person name="Zhang H."/>
        </authorList>
    </citation>
    <scope>NUCLEOTIDE SEQUENCE</scope>
    <source>
        <strain evidence="11">G02</strain>
    </source>
</reference>
<keyword evidence="6" id="KW-0175">Coiled coil</keyword>
<dbReference type="InterPro" id="IPR044630">
    <property type="entry name" value="SPA1/2/3/4"/>
</dbReference>
<feature type="compositionally biased region" description="Polar residues" evidence="10">
    <location>
        <begin position="179"/>
        <end position="191"/>
    </location>
</feature>
<evidence type="ECO:0000256" key="7">
    <source>
        <dbReference type="ARBA" id="ARBA00023242"/>
    </source>
</evidence>
<dbReference type="InterPro" id="IPR011009">
    <property type="entry name" value="Kinase-like_dom_sf"/>
</dbReference>
<dbReference type="GO" id="GO:0005634">
    <property type="term" value="C:nucleus"/>
    <property type="evidence" value="ECO:0007669"/>
    <property type="project" value="UniProtKB-SubCell"/>
</dbReference>
<dbReference type="PANTHER" id="PTHR44218:SF4">
    <property type="entry name" value="PROTEIN SUPPRESSOR OF PHYA-105 1-LIKE ISOFORM X1"/>
    <property type="match status" value="1"/>
</dbReference>
<dbReference type="GO" id="GO:0009585">
    <property type="term" value="P:red, far-red light phototransduction"/>
    <property type="evidence" value="ECO:0007669"/>
    <property type="project" value="UniProtKB-KW"/>
</dbReference>
<evidence type="ECO:0000256" key="4">
    <source>
        <dbReference type="ARBA" id="ARBA00022737"/>
    </source>
</evidence>
<protein>
    <submittedName>
        <fullName evidence="11">Protein suppressor of phya 1</fullName>
    </submittedName>
</protein>
<comment type="subcellular location">
    <subcellularLocation>
        <location evidence="1">Nucleus</location>
    </subcellularLocation>
</comment>
<dbReference type="InterPro" id="IPR001680">
    <property type="entry name" value="WD40_rpt"/>
</dbReference>
<keyword evidence="4" id="KW-0677">Repeat</keyword>
<dbReference type="InterPro" id="IPR036322">
    <property type="entry name" value="WD40_repeat_dom_sf"/>
</dbReference>
<feature type="compositionally biased region" description="Basic and acidic residues" evidence="10">
    <location>
        <begin position="151"/>
        <end position="168"/>
    </location>
</feature>
<sequence length="1032" mass="115731">MGCSSEEKNVVNKTTTSADCRSENHNIPVNPMIPAQPEESLGLVASPSLFVCTTSIWPANSTVSSLDTTNTYSLGRGEMSSANTTPSLTSPYLINDSRLMVEELTVRNFRNSDARVIGCSSTIEETNHKGRCSHQLAGKGQKHGISDGDLMSDHKDSSELTSREDLKRKPPNFQDSEHLSGNQNSMDSSVISTHLTGSNNIISSNRLLEGSRSKTLYSSSFSKYFLGQSLKTTKKDVLNKNQGASTETDQNKNVQGYSSEETLDDLTNKTSVCSQLHLQDVVRKGSELPNCGINLREWLDSKGSNVSKNQKLLLFRRIVQTVDVAHSRGKAFLDLRPSSFILLETGDVEYIGPVLDVELFSASMDTTKKRRLEWGNSGRDNFCVNIQNVGADKLTRHEARFISDFVDDHIKIDIIDTQNSCSSKYKALNFSTYEGSSTGNCSLTSHSAQLEKKWYDHPKGLNLRDLLAFNIYCLGLLLFEFLCHFGSNEAHSAAMLDLHHRILPPSFLSESPKEAGFCFWLLHPEPSSRPTTRKILQSELIHESENLSLSNYESSCPDMVDDAESDLLLHFLIALKKQKQNKASSLLESLDFLDLDIKEVERRHSQDHRSMEIPHNSISRTNLIRDKLLENIGELENAYFCLRSHIPPAEIPITDRLDKDVLRNRERLSWIQAQHNCPTTEEKPVDRVGTFFAGICKFARYNKFKVCGTLRNNDILNSNNVICSLSFDREEEYIAAAGVSKKIKIFELDSLLDDSVDVHYPVLEMSNKSKFSCICWNNYIKNYLASTDYDGVVQIWDASTGQEFGQYKEHQKRAWTVDFSQVDPTKFASGGDDCSVKLWNINERNSTGSIWNQANVCCVQFSSFSSHLLAFGSTDYRIYCYDLRHTKIPWCTLVGHEKAVSYVRFLDSEALVSASTDNKLKLWNLKKTSLEGLSQNACSLTFSGHSNEKNFVGLATLDGYIACGSETNEVYAYYRSLPLPITSYKFECLDPISGHEIGDGNGQFVSSVCWRRKSQMLVAANSSGSIKILRMV</sequence>
<evidence type="ECO:0000256" key="3">
    <source>
        <dbReference type="ARBA" id="ARBA00022679"/>
    </source>
</evidence>
<dbReference type="GO" id="GO:0016740">
    <property type="term" value="F:transferase activity"/>
    <property type="evidence" value="ECO:0007669"/>
    <property type="project" value="UniProtKB-KW"/>
</dbReference>
<feature type="repeat" description="WD" evidence="9">
    <location>
        <begin position="807"/>
        <end position="849"/>
    </location>
</feature>
<evidence type="ECO:0000256" key="2">
    <source>
        <dbReference type="ARBA" id="ARBA00022574"/>
    </source>
</evidence>
<keyword evidence="2 9" id="KW-0853">WD repeat</keyword>
<dbReference type="Gene3D" id="1.10.510.10">
    <property type="entry name" value="Transferase(Phosphotransferase) domain 1"/>
    <property type="match status" value="1"/>
</dbReference>
<keyword evidence="7" id="KW-0539">Nucleus</keyword>
<evidence type="ECO:0000256" key="8">
    <source>
        <dbReference type="ARBA" id="ARBA00084091"/>
    </source>
</evidence>
<dbReference type="EMBL" id="JACGWJ010000014">
    <property type="protein sequence ID" value="KAL0373775.1"/>
    <property type="molecule type" value="Genomic_DNA"/>
</dbReference>
<organism evidence="11">
    <name type="scientific">Sesamum radiatum</name>
    <name type="common">Black benniseed</name>
    <dbReference type="NCBI Taxonomy" id="300843"/>
    <lineage>
        <taxon>Eukaryota</taxon>
        <taxon>Viridiplantae</taxon>
        <taxon>Streptophyta</taxon>
        <taxon>Embryophyta</taxon>
        <taxon>Tracheophyta</taxon>
        <taxon>Spermatophyta</taxon>
        <taxon>Magnoliopsida</taxon>
        <taxon>eudicotyledons</taxon>
        <taxon>Gunneridae</taxon>
        <taxon>Pentapetalae</taxon>
        <taxon>asterids</taxon>
        <taxon>lamiids</taxon>
        <taxon>Lamiales</taxon>
        <taxon>Pedaliaceae</taxon>
        <taxon>Sesamum</taxon>
    </lineage>
</organism>
<name>A0AAW2R0D0_SESRA</name>
<feature type="region of interest" description="Disordered" evidence="10">
    <location>
        <begin position="1"/>
        <end position="23"/>
    </location>
</feature>
<evidence type="ECO:0000256" key="1">
    <source>
        <dbReference type="ARBA" id="ARBA00004123"/>
    </source>
</evidence>
<evidence type="ECO:0000256" key="6">
    <source>
        <dbReference type="ARBA" id="ARBA00023054"/>
    </source>
</evidence>
<feature type="region of interest" description="Disordered" evidence="10">
    <location>
        <begin position="128"/>
        <end position="191"/>
    </location>
</feature>
<dbReference type="SUPFAM" id="SSF56112">
    <property type="entry name" value="Protein kinase-like (PK-like)"/>
    <property type="match status" value="1"/>
</dbReference>
<dbReference type="FunFam" id="2.130.10.10:FF:000090">
    <property type="entry name" value="E3 ubiquitin-protein ligase RFWD2 isoform X1"/>
    <property type="match status" value="1"/>
</dbReference>
<evidence type="ECO:0000256" key="10">
    <source>
        <dbReference type="SAM" id="MobiDB-lite"/>
    </source>
</evidence>
<keyword evidence="8" id="KW-0607">Phytochrome signaling pathway</keyword>
<dbReference type="PROSITE" id="PS50082">
    <property type="entry name" value="WD_REPEATS_2"/>
    <property type="match status" value="2"/>
</dbReference>
<dbReference type="InterPro" id="IPR015943">
    <property type="entry name" value="WD40/YVTN_repeat-like_dom_sf"/>
</dbReference>